<keyword evidence="1" id="KW-0645">Protease</keyword>
<keyword evidence="5" id="KW-0175">Coiled coil</keyword>
<dbReference type="InterPro" id="IPR021190">
    <property type="entry name" value="Pept_M10A"/>
</dbReference>
<keyword evidence="3" id="KW-0378">Hydrolase</keyword>
<name>A0A1V2UXG4_9GAMM</name>
<accession>A0A1V2UXG4</accession>
<feature type="chain" id="PRO_5012257077" evidence="6">
    <location>
        <begin position="24"/>
        <end position="305"/>
    </location>
</feature>
<evidence type="ECO:0000256" key="3">
    <source>
        <dbReference type="ARBA" id="ARBA00022801"/>
    </source>
</evidence>
<dbReference type="RefSeq" id="WP_077169189.1">
    <property type="nucleotide sequence ID" value="NZ_LFZS01000006.1"/>
</dbReference>
<feature type="signal peptide" evidence="6">
    <location>
        <begin position="1"/>
        <end position="23"/>
    </location>
</feature>
<evidence type="ECO:0000256" key="1">
    <source>
        <dbReference type="ARBA" id="ARBA00022670"/>
    </source>
</evidence>
<reference evidence="8 9" key="1">
    <citation type="submission" date="2015-07" db="EMBL/GenBank/DDBJ databases">
        <title>Acinetobacter yuneri, a novel member of Acinetobacter calcoaceticus-Acinetobacter baumannii complex isolated from clinical specimen.</title>
        <authorList>
            <person name="Yu Y."/>
        </authorList>
    </citation>
    <scope>NUCLEOTIDE SEQUENCE [LARGE SCALE GENOMIC DNA]</scope>
    <source>
        <strain evidence="8 9">A362</strain>
    </source>
</reference>
<evidence type="ECO:0000256" key="5">
    <source>
        <dbReference type="SAM" id="Coils"/>
    </source>
</evidence>
<protein>
    <submittedName>
        <fullName evidence="8">Peptidase</fullName>
    </submittedName>
</protein>
<organism evidence="8 9">
    <name type="scientific">Acinetobacter genomosp. 33YU</name>
    <dbReference type="NCBI Taxonomy" id="1675530"/>
    <lineage>
        <taxon>Bacteria</taxon>
        <taxon>Pseudomonadati</taxon>
        <taxon>Pseudomonadota</taxon>
        <taxon>Gammaproteobacteria</taxon>
        <taxon>Moraxellales</taxon>
        <taxon>Moraxellaceae</taxon>
        <taxon>Acinetobacter</taxon>
    </lineage>
</organism>
<dbReference type="Pfam" id="PF00413">
    <property type="entry name" value="Peptidase_M10"/>
    <property type="match status" value="1"/>
</dbReference>
<keyword evidence="4" id="KW-0862">Zinc</keyword>
<dbReference type="GO" id="GO:0004222">
    <property type="term" value="F:metalloendopeptidase activity"/>
    <property type="evidence" value="ECO:0007669"/>
    <property type="project" value="InterPro"/>
</dbReference>
<evidence type="ECO:0000256" key="4">
    <source>
        <dbReference type="ARBA" id="ARBA00022833"/>
    </source>
</evidence>
<dbReference type="AlphaFoldDB" id="A0A1V2UXG4"/>
<proteinExistence type="predicted"/>
<dbReference type="InterPro" id="IPR006026">
    <property type="entry name" value="Peptidase_Metallo"/>
</dbReference>
<gene>
    <name evidence="8" type="ORF">AC058_09365</name>
</gene>
<dbReference type="GO" id="GO:0031012">
    <property type="term" value="C:extracellular matrix"/>
    <property type="evidence" value="ECO:0007669"/>
    <property type="project" value="InterPro"/>
</dbReference>
<dbReference type="GO" id="GO:0006508">
    <property type="term" value="P:proteolysis"/>
    <property type="evidence" value="ECO:0007669"/>
    <property type="project" value="UniProtKB-KW"/>
</dbReference>
<keyword evidence="2" id="KW-0479">Metal-binding</keyword>
<sequence length="305" mass="35791">MKKFLWWGMSFYLSMSLHTVVFAQSNLSSVTFNQPLKYKIDFIDPRFHLTKEQFMQIGQEAAEIWQKETGKTYFIYDAQAELTINLVFDDYQAVQNEKKSNINNLLEQQKEWHKKNEAIHLLKQQIDQETVLLNEEKLQLNNKFEQYQQDVTLYNQGNLGKFNQVDLIKRQTQLNQQSLELKAKFIQHSNKIESLNSQIKQINQQQSLLNEAIKQINLATTVGPETFHKGLFSHNQIQIYGFTSFDDLRLTLAHEFGHALGLKHTTDPKSLMYPRLKEQDIHNFKLTDSDLNLLGSFYKSNSENH</sequence>
<evidence type="ECO:0000313" key="8">
    <source>
        <dbReference type="EMBL" id="ONN54576.1"/>
    </source>
</evidence>
<feature type="domain" description="Peptidase metallopeptidase" evidence="7">
    <location>
        <begin position="179"/>
        <end position="296"/>
    </location>
</feature>
<keyword evidence="9" id="KW-1185">Reference proteome</keyword>
<evidence type="ECO:0000256" key="6">
    <source>
        <dbReference type="SAM" id="SignalP"/>
    </source>
</evidence>
<evidence type="ECO:0000313" key="9">
    <source>
        <dbReference type="Proteomes" id="UP000189376"/>
    </source>
</evidence>
<dbReference type="PRINTS" id="PR00138">
    <property type="entry name" value="MATRIXIN"/>
</dbReference>
<dbReference type="InterPro" id="IPR024079">
    <property type="entry name" value="MetalloPept_cat_dom_sf"/>
</dbReference>
<dbReference type="SUPFAM" id="SSF55486">
    <property type="entry name" value="Metalloproteases ('zincins'), catalytic domain"/>
    <property type="match status" value="1"/>
</dbReference>
<comment type="caution">
    <text evidence="8">The sequence shown here is derived from an EMBL/GenBank/DDBJ whole genome shotgun (WGS) entry which is preliminary data.</text>
</comment>
<dbReference type="SMART" id="SM00235">
    <property type="entry name" value="ZnMc"/>
    <property type="match status" value="1"/>
</dbReference>
<dbReference type="EMBL" id="LFZS01000006">
    <property type="protein sequence ID" value="ONN54576.1"/>
    <property type="molecule type" value="Genomic_DNA"/>
</dbReference>
<dbReference type="Proteomes" id="UP000189376">
    <property type="component" value="Unassembled WGS sequence"/>
</dbReference>
<feature type="coiled-coil region" evidence="5">
    <location>
        <begin position="185"/>
        <end position="215"/>
    </location>
</feature>
<evidence type="ECO:0000256" key="2">
    <source>
        <dbReference type="ARBA" id="ARBA00022723"/>
    </source>
</evidence>
<dbReference type="InterPro" id="IPR001818">
    <property type="entry name" value="Pept_M10_metallopeptidase"/>
</dbReference>
<dbReference type="GO" id="GO:0008270">
    <property type="term" value="F:zinc ion binding"/>
    <property type="evidence" value="ECO:0007669"/>
    <property type="project" value="InterPro"/>
</dbReference>
<dbReference type="Gene3D" id="3.40.390.10">
    <property type="entry name" value="Collagenase (Catalytic Domain)"/>
    <property type="match status" value="1"/>
</dbReference>
<keyword evidence="6" id="KW-0732">Signal</keyword>
<evidence type="ECO:0000259" key="7">
    <source>
        <dbReference type="SMART" id="SM00235"/>
    </source>
</evidence>